<name>A0ABZ1A591_9PSED</name>
<dbReference type="RefSeq" id="WP_028617540.1">
    <property type="nucleotide sequence ID" value="NZ_AYTD01000013.1"/>
</dbReference>
<organism evidence="1 2">
    <name type="scientific">Pseudomonas canadensis</name>
    <dbReference type="NCBI Taxonomy" id="915099"/>
    <lineage>
        <taxon>Bacteria</taxon>
        <taxon>Pseudomonadati</taxon>
        <taxon>Pseudomonadota</taxon>
        <taxon>Gammaproteobacteria</taxon>
        <taxon>Pseudomonadales</taxon>
        <taxon>Pseudomonadaceae</taxon>
        <taxon>Pseudomonas</taxon>
    </lineage>
</organism>
<evidence type="ECO:0000313" key="1">
    <source>
        <dbReference type="EMBL" id="WRI23509.1"/>
    </source>
</evidence>
<dbReference type="GeneID" id="88826767"/>
<accession>A0ABZ1A591</accession>
<proteinExistence type="predicted"/>
<gene>
    <name evidence="1" type="ORF">SPL95_23300</name>
</gene>
<evidence type="ECO:0000313" key="2">
    <source>
        <dbReference type="Proteomes" id="UP001322392"/>
    </source>
</evidence>
<dbReference type="EMBL" id="CP139639">
    <property type="protein sequence ID" value="WRI23509.1"/>
    <property type="molecule type" value="Genomic_DNA"/>
</dbReference>
<keyword evidence="2" id="KW-1185">Reference proteome</keyword>
<reference evidence="1 2" key="1">
    <citation type="submission" date="2023-12" db="EMBL/GenBank/DDBJ databases">
        <title>First complete genome sequence of Pseudomonas canadensis strain Pcan-CK-23 isolated from homogenized tissues of Zophobas morio larvae.</title>
        <authorList>
            <person name="Kundlacz C."/>
            <person name="Aldeia C."/>
            <person name="Eddoubaji Y."/>
            <person name="Campos-Madueno E.I."/>
            <person name="Endimiani A."/>
        </authorList>
    </citation>
    <scope>NUCLEOTIDE SEQUENCE [LARGE SCALE GENOMIC DNA]</scope>
    <source>
        <strain evidence="1 2">Pcan-CK-23</strain>
    </source>
</reference>
<evidence type="ECO:0008006" key="3">
    <source>
        <dbReference type="Google" id="ProtNLM"/>
    </source>
</evidence>
<protein>
    <recommendedName>
        <fullName evidence="3">Transcriptional regulator</fullName>
    </recommendedName>
</protein>
<sequence length="65" mass="7357">MTSSKSHPPRSGIEHSKAKSLEYNRIATYFTAKRKVLKHLRHGTKSIGRGVEEDFKRDGCVDEKG</sequence>
<dbReference type="Proteomes" id="UP001322392">
    <property type="component" value="Chromosome"/>
</dbReference>